<comment type="caution">
    <text evidence="1">The sequence shown here is derived from an EMBL/GenBank/DDBJ whole genome shotgun (WGS) entry which is preliminary data.</text>
</comment>
<keyword evidence="2" id="KW-1185">Reference proteome</keyword>
<dbReference type="Proteomes" id="UP001058074">
    <property type="component" value="Unassembled WGS sequence"/>
</dbReference>
<dbReference type="EMBL" id="BROD01000001">
    <property type="protein sequence ID" value="GKX67844.1"/>
    <property type="molecule type" value="Genomic_DNA"/>
</dbReference>
<protein>
    <submittedName>
        <fullName evidence="1">ABC transporter substrate-binding protein</fullName>
    </submittedName>
</protein>
<gene>
    <name evidence="1" type="ORF">rsdtw13_31020</name>
</gene>
<name>A0ACB5RFI3_9CLOT</name>
<sequence length="552" mass="61280">MKKRKLVSVILAVAVVAGTMVGCGSKDESSNSATPKKELDKSPITLTFFTADTTDDMPFTDDVAKEITKRTGVTLKITHPVGGDTQAIPLMIASGEYPDLIYAKGDTGKLIDAGALLKLNDYIDKQGDDLKKLYGDQLKRLKYSEKDPSIYTVGTYGVSSAPWDTSGTLQLQNGVLKELNYPQVKTLDDFEKALKDYKAKHPDKIGLSLMGSDWRWLITVGNTAGYVAGYPDDGQWIVDESTQTAKYKFTDPKLKDFFKWLNKLNDEKLLDPESFTQKYDQYIAKLSAGKVIGIADSTWDYGTATTSLVGAGKEDQTFAKLPVTLDANTKCPALKDYGFGGGWGIGVSANSKNKDRAFQFLNWMASDEAQVLINWGIQDKHYKMENGKRVVLPEVQKQKNTDKDFGKKTGVGQYVYPFPERGDGAKDSTGNYYTTNSPETYTANYNKAEKETLAAYKVKMWPDLFPTPKDLGGVSKHGQAYQYNIPSDSDLTVIQKKCDDYTQKAITQAILGKPADFDKAWDEIQSTLKSYNVDKANEEMSALVKEKMKLWN</sequence>
<evidence type="ECO:0000313" key="2">
    <source>
        <dbReference type="Proteomes" id="UP001058074"/>
    </source>
</evidence>
<proteinExistence type="predicted"/>
<organism evidence="1 2">
    <name type="scientific">Inconstantimicrobium mannanitabidum</name>
    <dbReference type="NCBI Taxonomy" id="1604901"/>
    <lineage>
        <taxon>Bacteria</taxon>
        <taxon>Bacillati</taxon>
        <taxon>Bacillota</taxon>
        <taxon>Clostridia</taxon>
        <taxon>Eubacteriales</taxon>
        <taxon>Clostridiaceae</taxon>
        <taxon>Inconstantimicrobium</taxon>
    </lineage>
</organism>
<evidence type="ECO:0000313" key="1">
    <source>
        <dbReference type="EMBL" id="GKX67844.1"/>
    </source>
</evidence>
<accession>A0ACB5RFI3</accession>
<reference evidence="1" key="1">
    <citation type="journal article" date="2025" name="Int. J. Syst. Evol. Microbiol.">
        <title>Inconstantimicrobium mannanitabidum sp. nov., a novel member of the family Clostridiaceae isolated from anoxic soil under the treatment of reductive soil disinfestation.</title>
        <authorList>
            <person name="Ueki A."/>
            <person name="Tonouchi A."/>
            <person name="Honma S."/>
            <person name="Kaku N."/>
            <person name="Ueki K."/>
        </authorList>
    </citation>
    <scope>NUCLEOTIDE SEQUENCE</scope>
    <source>
        <strain evidence="1">TW13</strain>
    </source>
</reference>